<sequence length="154" mass="17317">MNISPANVSIPAVVPSVNPPTEQVARDNLLREKIIPTRQLTESMAEKPANLAEKQRKKPAWDPAEHQDYGLPDTENENPYSHAFPFAEYLLSGNLVSGDAFTSSHGYTMRFSLPEPLTEQLKEMEKFERTRAVVAVRYQQTAVPNRPSEILIVI</sequence>
<evidence type="ECO:0000313" key="3">
    <source>
        <dbReference type="Proteomes" id="UP000094936"/>
    </source>
</evidence>
<protein>
    <recommendedName>
        <fullName evidence="4">ATP-dependent Lon protease</fullName>
    </recommendedName>
</protein>
<reference evidence="2 3" key="1">
    <citation type="submission" date="2016-05" db="EMBL/GenBank/DDBJ databases">
        <title>Genomic Taxonomy of the Vibrionaceae.</title>
        <authorList>
            <person name="Gomez-Gil B."/>
            <person name="Enciso-Ibarra J."/>
        </authorList>
    </citation>
    <scope>NUCLEOTIDE SEQUENCE [LARGE SCALE GENOMIC DNA]</scope>
    <source>
        <strain evidence="2 3">CAIM 1920</strain>
    </source>
</reference>
<dbReference type="STRING" id="1080227.A8L45_10790"/>
<proteinExistence type="predicted"/>
<name>A0A1C3EJ73_9GAMM</name>
<dbReference type="AlphaFoldDB" id="A0A1C3EJ73"/>
<accession>A0A1C3EJ73</accession>
<keyword evidence="3" id="KW-1185">Reference proteome</keyword>
<dbReference type="EMBL" id="LYBM01000017">
    <property type="protein sequence ID" value="ODA33280.1"/>
    <property type="molecule type" value="Genomic_DNA"/>
</dbReference>
<organism evidence="2 3">
    <name type="scientific">Veronia pacifica</name>
    <dbReference type="NCBI Taxonomy" id="1080227"/>
    <lineage>
        <taxon>Bacteria</taxon>
        <taxon>Pseudomonadati</taxon>
        <taxon>Pseudomonadota</taxon>
        <taxon>Gammaproteobacteria</taxon>
        <taxon>Vibrionales</taxon>
        <taxon>Vibrionaceae</taxon>
        <taxon>Veronia</taxon>
    </lineage>
</organism>
<dbReference type="Proteomes" id="UP000094936">
    <property type="component" value="Unassembled WGS sequence"/>
</dbReference>
<dbReference type="RefSeq" id="WP_068902090.1">
    <property type="nucleotide sequence ID" value="NZ_JBHUIF010000006.1"/>
</dbReference>
<evidence type="ECO:0008006" key="4">
    <source>
        <dbReference type="Google" id="ProtNLM"/>
    </source>
</evidence>
<feature type="region of interest" description="Disordered" evidence="1">
    <location>
        <begin position="41"/>
        <end position="77"/>
    </location>
</feature>
<evidence type="ECO:0000256" key="1">
    <source>
        <dbReference type="SAM" id="MobiDB-lite"/>
    </source>
</evidence>
<evidence type="ECO:0000313" key="2">
    <source>
        <dbReference type="EMBL" id="ODA33280.1"/>
    </source>
</evidence>
<comment type="caution">
    <text evidence="2">The sequence shown here is derived from an EMBL/GenBank/DDBJ whole genome shotgun (WGS) entry which is preliminary data.</text>
</comment>
<gene>
    <name evidence="2" type="ORF">A8L45_10790</name>
</gene>
<dbReference type="OrthoDB" id="5893073at2"/>
<feature type="compositionally biased region" description="Basic and acidic residues" evidence="1">
    <location>
        <begin position="59"/>
        <end position="68"/>
    </location>
</feature>